<dbReference type="Proteomes" id="UP000034202">
    <property type="component" value="Unassembled WGS sequence"/>
</dbReference>
<protein>
    <submittedName>
        <fullName evidence="5">Transcriptional regulator, TrmB</fullName>
    </submittedName>
</protein>
<dbReference type="NCBIfam" id="NF033788">
    <property type="entry name" value="HTH_metalloreg"/>
    <property type="match status" value="1"/>
</dbReference>
<accession>A0A0G1Q239</accession>
<feature type="domain" description="HTH arsR-type" evidence="4">
    <location>
        <begin position="1"/>
        <end position="95"/>
    </location>
</feature>
<reference evidence="5 6" key="1">
    <citation type="journal article" date="2015" name="Nature">
        <title>rRNA introns, odd ribosomes, and small enigmatic genomes across a large radiation of phyla.</title>
        <authorList>
            <person name="Brown C.T."/>
            <person name="Hug L.A."/>
            <person name="Thomas B.C."/>
            <person name="Sharon I."/>
            <person name="Castelle C.J."/>
            <person name="Singh A."/>
            <person name="Wilkins M.J."/>
            <person name="Williams K.H."/>
            <person name="Banfield J.F."/>
        </authorList>
    </citation>
    <scope>NUCLEOTIDE SEQUENCE [LARGE SCALE GENOMIC DNA]</scope>
</reference>
<gene>
    <name evidence="5" type="ORF">UX55_C0044G0003</name>
</gene>
<comment type="caution">
    <text evidence="5">The sequence shown here is derived from an EMBL/GenBank/DDBJ whole genome shotgun (WGS) entry which is preliminary data.</text>
</comment>
<dbReference type="EMBL" id="LCMQ01000044">
    <property type="protein sequence ID" value="KKU39126.1"/>
    <property type="molecule type" value="Genomic_DNA"/>
</dbReference>
<evidence type="ECO:0000256" key="2">
    <source>
        <dbReference type="ARBA" id="ARBA00023125"/>
    </source>
</evidence>
<keyword evidence="3" id="KW-0804">Transcription</keyword>
<evidence type="ECO:0000256" key="1">
    <source>
        <dbReference type="ARBA" id="ARBA00023015"/>
    </source>
</evidence>
<dbReference type="PRINTS" id="PR00778">
    <property type="entry name" value="HTHARSR"/>
</dbReference>
<dbReference type="Pfam" id="PF01022">
    <property type="entry name" value="HTH_5"/>
    <property type="match status" value="1"/>
</dbReference>
<dbReference type="InterPro" id="IPR036388">
    <property type="entry name" value="WH-like_DNA-bd_sf"/>
</dbReference>
<dbReference type="GO" id="GO:0003677">
    <property type="term" value="F:DNA binding"/>
    <property type="evidence" value="ECO:0007669"/>
    <property type="project" value="UniProtKB-KW"/>
</dbReference>
<keyword evidence="1" id="KW-0805">Transcription regulation</keyword>
<proteinExistence type="predicted"/>
<dbReference type="CDD" id="cd00090">
    <property type="entry name" value="HTH_ARSR"/>
    <property type="match status" value="1"/>
</dbReference>
<sequence>MAKKQLQLEAKLFKGFSDQSRLAILEVILDSPKTVSEIVKVTKLSQPNTSTHLACLLDCGLVRKEKRGREVLYQISVTEIKNIIQQARKILSNHSKEIYNCTRY</sequence>
<dbReference type="SMART" id="SM00418">
    <property type="entry name" value="HTH_ARSR"/>
    <property type="match status" value="1"/>
</dbReference>
<dbReference type="GO" id="GO:0003700">
    <property type="term" value="F:DNA-binding transcription factor activity"/>
    <property type="evidence" value="ECO:0007669"/>
    <property type="project" value="InterPro"/>
</dbReference>
<dbReference type="InterPro" id="IPR011991">
    <property type="entry name" value="ArsR-like_HTH"/>
</dbReference>
<dbReference type="PROSITE" id="PS50987">
    <property type="entry name" value="HTH_ARSR_2"/>
    <property type="match status" value="1"/>
</dbReference>
<dbReference type="SUPFAM" id="SSF46785">
    <property type="entry name" value="Winged helix' DNA-binding domain"/>
    <property type="match status" value="1"/>
</dbReference>
<evidence type="ECO:0000259" key="4">
    <source>
        <dbReference type="PROSITE" id="PS50987"/>
    </source>
</evidence>
<evidence type="ECO:0000313" key="6">
    <source>
        <dbReference type="Proteomes" id="UP000034202"/>
    </source>
</evidence>
<name>A0A0G1Q239_9BACT</name>
<dbReference type="InterPro" id="IPR001845">
    <property type="entry name" value="HTH_ArsR_DNA-bd_dom"/>
</dbReference>
<evidence type="ECO:0000256" key="3">
    <source>
        <dbReference type="ARBA" id="ARBA00023163"/>
    </source>
</evidence>
<dbReference type="AlphaFoldDB" id="A0A0G1Q239"/>
<dbReference type="InterPro" id="IPR036390">
    <property type="entry name" value="WH_DNA-bd_sf"/>
</dbReference>
<evidence type="ECO:0000313" key="5">
    <source>
        <dbReference type="EMBL" id="KKU39126.1"/>
    </source>
</evidence>
<dbReference type="InterPro" id="IPR051081">
    <property type="entry name" value="HTH_MetalResp_TranReg"/>
</dbReference>
<dbReference type="PANTHER" id="PTHR33154:SF36">
    <property type="entry name" value="TRANSCRIPTIONAL REGULATOR"/>
    <property type="match status" value="1"/>
</dbReference>
<dbReference type="PANTHER" id="PTHR33154">
    <property type="entry name" value="TRANSCRIPTIONAL REGULATOR, ARSR FAMILY"/>
    <property type="match status" value="1"/>
</dbReference>
<organism evidence="5 6">
    <name type="scientific">Candidatus Azambacteria bacterium GW2011_GWE2_46_45</name>
    <dbReference type="NCBI Taxonomy" id="1618625"/>
    <lineage>
        <taxon>Bacteria</taxon>
        <taxon>Candidatus Azamiibacteriota</taxon>
    </lineage>
</organism>
<keyword evidence="2" id="KW-0238">DNA-binding</keyword>
<dbReference type="Gene3D" id="1.10.10.10">
    <property type="entry name" value="Winged helix-like DNA-binding domain superfamily/Winged helix DNA-binding domain"/>
    <property type="match status" value="1"/>
</dbReference>